<dbReference type="AlphaFoldDB" id="A0A4S8PVM6"/>
<evidence type="ECO:0000256" key="1">
    <source>
        <dbReference type="SAM" id="Coils"/>
    </source>
</evidence>
<protein>
    <submittedName>
        <fullName evidence="3">Uncharacterized protein</fullName>
    </submittedName>
</protein>
<keyword evidence="1" id="KW-0175">Coiled coil</keyword>
<keyword evidence="2" id="KW-0732">Signal</keyword>
<comment type="caution">
    <text evidence="3">The sequence shown here is derived from an EMBL/GenBank/DDBJ whole genome shotgun (WGS) entry which is preliminary data.</text>
</comment>
<dbReference type="EMBL" id="STGY01000073">
    <property type="protein sequence ID" value="THV35633.1"/>
    <property type="molecule type" value="Genomic_DNA"/>
</dbReference>
<dbReference type="OrthoDB" id="5175505at2"/>
<feature type="signal peptide" evidence="2">
    <location>
        <begin position="1"/>
        <end position="22"/>
    </location>
</feature>
<gene>
    <name evidence="3" type="ORF">FAB82_22415</name>
</gene>
<reference evidence="3 4" key="2">
    <citation type="submission" date="2019-05" db="EMBL/GenBank/DDBJ databases">
        <title>Glycomyces buryatensis sp. nov.</title>
        <authorList>
            <person name="Nikitina E."/>
        </authorList>
    </citation>
    <scope>NUCLEOTIDE SEQUENCE [LARGE SCALE GENOMIC DNA]</scope>
    <source>
        <strain evidence="3 4">18</strain>
    </source>
</reference>
<dbReference type="Proteomes" id="UP000308760">
    <property type="component" value="Unassembled WGS sequence"/>
</dbReference>
<feature type="coiled-coil region" evidence="1">
    <location>
        <begin position="33"/>
        <end position="60"/>
    </location>
</feature>
<evidence type="ECO:0000313" key="3">
    <source>
        <dbReference type="EMBL" id="THV35633.1"/>
    </source>
</evidence>
<accession>A0A4S8PVM6</accession>
<feature type="chain" id="PRO_5038838712" evidence="2">
    <location>
        <begin position="23"/>
        <end position="412"/>
    </location>
</feature>
<dbReference type="PROSITE" id="PS51257">
    <property type="entry name" value="PROKAR_LIPOPROTEIN"/>
    <property type="match status" value="1"/>
</dbReference>
<organism evidence="3 4">
    <name type="scientific">Glycomyces buryatensis</name>
    <dbReference type="NCBI Taxonomy" id="2570927"/>
    <lineage>
        <taxon>Bacteria</taxon>
        <taxon>Bacillati</taxon>
        <taxon>Actinomycetota</taxon>
        <taxon>Actinomycetes</taxon>
        <taxon>Glycomycetales</taxon>
        <taxon>Glycomycetaceae</taxon>
        <taxon>Glycomyces</taxon>
    </lineage>
</organism>
<keyword evidence="4" id="KW-1185">Reference proteome</keyword>
<name>A0A4S8PVM6_9ACTN</name>
<evidence type="ECO:0000256" key="2">
    <source>
        <dbReference type="SAM" id="SignalP"/>
    </source>
</evidence>
<sequence length="412" mass="45472">MRRWKSAASLAAAAAVLAAASACTPDESDQAGEEDEKVALVDLLNENERLRADVADAEYAVIKDCLEEQGHSVHDAHLFPAWTEEDGGLQDSWHDFDNWLPKPEVASEWGFGVGTVVSNEDYEEYEEVAYGVGGEEEEIAESTEEIDNSAFEALPAEERAAWYIAYEGEELSEFTVWTLEHPDATEDEIRAYDWTGLDEDNNPLKPGGCRLTMIEALYGEPELVPMGGFEDDPEMAAEMEASGEPMNEWSWGVDEPAVEVDSNAAYIEGTVEESQAFISCLSDGGWGDWEFDEWGSLPVNHYLSMVYQGEDYLEEEAAMYDPAELEDMGGLETPEGAPDLPVDLPTDDAGKVAHEIALAEAFVACSDETGFRDAAVEAWDNAELYAYRDAETELFAYQEELRAVIADAQKLL</sequence>
<proteinExistence type="predicted"/>
<evidence type="ECO:0000313" key="4">
    <source>
        <dbReference type="Proteomes" id="UP000308760"/>
    </source>
</evidence>
<dbReference type="RefSeq" id="WP_136536793.1">
    <property type="nucleotide sequence ID" value="NZ_STGY01000073.1"/>
</dbReference>
<reference evidence="4" key="1">
    <citation type="submission" date="2019-04" db="EMBL/GenBank/DDBJ databases">
        <title>Nocardioides xinjiangensis sp. nov.</title>
        <authorList>
            <person name="Liu S."/>
        </authorList>
    </citation>
    <scope>NUCLEOTIDE SEQUENCE [LARGE SCALE GENOMIC DNA]</scope>
    <source>
        <strain evidence="4">18</strain>
    </source>
</reference>